<reference evidence="6 7" key="1">
    <citation type="submission" date="2019-02" db="EMBL/GenBank/DDBJ databases">
        <title>Deep-cultivation of Planctomycetes and their phenomic and genomic characterization uncovers novel biology.</title>
        <authorList>
            <person name="Wiegand S."/>
            <person name="Jogler M."/>
            <person name="Boedeker C."/>
            <person name="Pinto D."/>
            <person name="Vollmers J."/>
            <person name="Rivas-Marin E."/>
            <person name="Kohn T."/>
            <person name="Peeters S.H."/>
            <person name="Heuer A."/>
            <person name="Rast P."/>
            <person name="Oberbeckmann S."/>
            <person name="Bunk B."/>
            <person name="Jeske O."/>
            <person name="Meyerdierks A."/>
            <person name="Storesund J.E."/>
            <person name="Kallscheuer N."/>
            <person name="Luecker S."/>
            <person name="Lage O.M."/>
            <person name="Pohl T."/>
            <person name="Merkel B.J."/>
            <person name="Hornburger P."/>
            <person name="Mueller R.-W."/>
            <person name="Bruemmer F."/>
            <person name="Labrenz M."/>
            <person name="Spormann A.M."/>
            <person name="Op den Camp H."/>
            <person name="Overmann J."/>
            <person name="Amann R."/>
            <person name="Jetten M.S.M."/>
            <person name="Mascher T."/>
            <person name="Medema M.H."/>
            <person name="Devos D.P."/>
            <person name="Kaster A.-K."/>
            <person name="Ovreas L."/>
            <person name="Rohde M."/>
            <person name="Galperin M.Y."/>
            <person name="Jogler C."/>
        </authorList>
    </citation>
    <scope>NUCLEOTIDE SEQUENCE [LARGE SCALE GENOMIC DNA]</scope>
    <source>
        <strain evidence="6 7">Pan44</strain>
    </source>
</reference>
<keyword evidence="7" id="KW-1185">Reference proteome</keyword>
<dbReference type="Pfam" id="PF02535">
    <property type="entry name" value="Zip"/>
    <property type="match status" value="1"/>
</dbReference>
<dbReference type="PANTHER" id="PTHR11040">
    <property type="entry name" value="ZINC/IRON TRANSPORTER"/>
    <property type="match status" value="1"/>
</dbReference>
<evidence type="ECO:0000313" key="7">
    <source>
        <dbReference type="Proteomes" id="UP000315700"/>
    </source>
</evidence>
<feature type="transmembrane region" description="Helical" evidence="5">
    <location>
        <begin position="127"/>
        <end position="148"/>
    </location>
</feature>
<feature type="transmembrane region" description="Helical" evidence="5">
    <location>
        <begin position="230"/>
        <end position="251"/>
    </location>
</feature>
<proteinExistence type="predicted"/>
<dbReference type="Proteomes" id="UP000315700">
    <property type="component" value="Chromosome"/>
</dbReference>
<evidence type="ECO:0000256" key="2">
    <source>
        <dbReference type="ARBA" id="ARBA00022692"/>
    </source>
</evidence>
<dbReference type="PANTHER" id="PTHR11040:SF44">
    <property type="entry name" value="PROTEIN ZNTC-RELATED"/>
    <property type="match status" value="1"/>
</dbReference>
<evidence type="ECO:0000256" key="5">
    <source>
        <dbReference type="SAM" id="Phobius"/>
    </source>
</evidence>
<feature type="transmembrane region" description="Helical" evidence="5">
    <location>
        <begin position="263"/>
        <end position="282"/>
    </location>
</feature>
<dbReference type="EMBL" id="CP036271">
    <property type="protein sequence ID" value="QDT52391.1"/>
    <property type="molecule type" value="Genomic_DNA"/>
</dbReference>
<dbReference type="RefSeq" id="WP_145026718.1">
    <property type="nucleotide sequence ID" value="NZ_CP036271.1"/>
</dbReference>
<evidence type="ECO:0000256" key="4">
    <source>
        <dbReference type="ARBA" id="ARBA00023136"/>
    </source>
</evidence>
<dbReference type="AlphaFoldDB" id="A0A517S8D7"/>
<keyword evidence="2 5" id="KW-0812">Transmembrane</keyword>
<protein>
    <submittedName>
        <fullName evidence="6">Zinc transporter ZupT</fullName>
    </submittedName>
</protein>
<comment type="subcellular location">
    <subcellularLocation>
        <location evidence="1">Membrane</location>
        <topology evidence="1">Multi-pass membrane protein</topology>
    </subcellularLocation>
</comment>
<feature type="transmembrane region" description="Helical" evidence="5">
    <location>
        <begin position="65"/>
        <end position="83"/>
    </location>
</feature>
<name>A0A517S8D7_9PLAN</name>
<evidence type="ECO:0000313" key="6">
    <source>
        <dbReference type="EMBL" id="QDT52391.1"/>
    </source>
</evidence>
<dbReference type="GO" id="GO:0016020">
    <property type="term" value="C:membrane"/>
    <property type="evidence" value="ECO:0007669"/>
    <property type="project" value="UniProtKB-SubCell"/>
</dbReference>
<sequence>MIPVLVVFSLLIVVASLAGGFLPAIVRLTHLRLQLMISFVGGLMLGVSLFQMVPHAIQELGADRASTVGLSVFAGLATMFMLLRMFHFHHHDTTGAEDDKTPVHHHDHDHDCDRHGPPIAASRMSGLGVFIGLALHTLIDGVALAAALKVASSEHNAPGALAIAAASVGTFLAILFHKPLDAVSITSLMSAGGWSSRGRLMVNLAFSMMCPLGAAIYLMGASSLPFDHRLMTGAALAFSAGVFLCISLSDLLPEIEFHSHNRIGLTFALVGGVGLSYLISLLDAGHLH</sequence>
<evidence type="ECO:0000256" key="1">
    <source>
        <dbReference type="ARBA" id="ARBA00004141"/>
    </source>
</evidence>
<dbReference type="InParanoid" id="A0A517S8D7"/>
<gene>
    <name evidence="6" type="ORF">Pan44_04010</name>
</gene>
<keyword evidence="3 5" id="KW-1133">Transmembrane helix</keyword>
<feature type="transmembrane region" description="Helical" evidence="5">
    <location>
        <begin position="160"/>
        <end position="180"/>
    </location>
</feature>
<dbReference type="OrthoDB" id="5739025at2"/>
<feature type="transmembrane region" description="Helical" evidence="5">
    <location>
        <begin position="200"/>
        <end position="218"/>
    </location>
</feature>
<keyword evidence="4 5" id="KW-0472">Membrane</keyword>
<organism evidence="6 7">
    <name type="scientific">Caulifigura coniformis</name>
    <dbReference type="NCBI Taxonomy" id="2527983"/>
    <lineage>
        <taxon>Bacteria</taxon>
        <taxon>Pseudomonadati</taxon>
        <taxon>Planctomycetota</taxon>
        <taxon>Planctomycetia</taxon>
        <taxon>Planctomycetales</taxon>
        <taxon>Planctomycetaceae</taxon>
        <taxon>Caulifigura</taxon>
    </lineage>
</organism>
<accession>A0A517S8D7</accession>
<evidence type="ECO:0000256" key="3">
    <source>
        <dbReference type="ARBA" id="ARBA00022989"/>
    </source>
</evidence>
<dbReference type="InterPro" id="IPR003689">
    <property type="entry name" value="ZIP"/>
</dbReference>
<dbReference type="KEGG" id="ccos:Pan44_04010"/>
<feature type="transmembrane region" description="Helical" evidence="5">
    <location>
        <begin position="33"/>
        <end position="53"/>
    </location>
</feature>
<feature type="transmembrane region" description="Helical" evidence="5">
    <location>
        <begin position="6"/>
        <end position="26"/>
    </location>
</feature>
<dbReference type="GO" id="GO:0005385">
    <property type="term" value="F:zinc ion transmembrane transporter activity"/>
    <property type="evidence" value="ECO:0007669"/>
    <property type="project" value="TreeGrafter"/>
</dbReference>